<comment type="caution">
    <text evidence="1">The sequence shown here is derived from an EMBL/GenBank/DDBJ whole genome shotgun (WGS) entry which is preliminary data.</text>
</comment>
<keyword evidence="2" id="KW-1185">Reference proteome</keyword>
<sequence length="73" mass="8065">ICDNKVHRDSGHLDSGFLCHTYQTQACHKSVLNPSLFQLGSDHSPTITSKAGLPETQTTSILQYFQDLEKSTS</sequence>
<gene>
    <name evidence="1" type="ORF">DHETER_LOCUS7866</name>
</gene>
<feature type="non-terminal residue" evidence="1">
    <location>
        <position position="1"/>
    </location>
</feature>
<evidence type="ECO:0000313" key="2">
    <source>
        <dbReference type="Proteomes" id="UP000789702"/>
    </source>
</evidence>
<organism evidence="1 2">
    <name type="scientific">Dentiscutata heterogama</name>
    <dbReference type="NCBI Taxonomy" id="1316150"/>
    <lineage>
        <taxon>Eukaryota</taxon>
        <taxon>Fungi</taxon>
        <taxon>Fungi incertae sedis</taxon>
        <taxon>Mucoromycota</taxon>
        <taxon>Glomeromycotina</taxon>
        <taxon>Glomeromycetes</taxon>
        <taxon>Diversisporales</taxon>
        <taxon>Gigasporaceae</taxon>
        <taxon>Dentiscutata</taxon>
    </lineage>
</organism>
<evidence type="ECO:0000313" key="1">
    <source>
        <dbReference type="EMBL" id="CAG8617029.1"/>
    </source>
</evidence>
<proteinExistence type="predicted"/>
<accession>A0ACA9MVN1</accession>
<protein>
    <submittedName>
        <fullName evidence="1">10570_t:CDS:1</fullName>
    </submittedName>
</protein>
<dbReference type="Proteomes" id="UP000789702">
    <property type="component" value="Unassembled WGS sequence"/>
</dbReference>
<name>A0ACA9MVN1_9GLOM</name>
<reference evidence="1" key="1">
    <citation type="submission" date="2021-06" db="EMBL/GenBank/DDBJ databases">
        <authorList>
            <person name="Kallberg Y."/>
            <person name="Tangrot J."/>
            <person name="Rosling A."/>
        </authorList>
    </citation>
    <scope>NUCLEOTIDE SEQUENCE</scope>
    <source>
        <strain evidence="1">IL203A</strain>
    </source>
</reference>
<dbReference type="EMBL" id="CAJVPU010011703">
    <property type="protein sequence ID" value="CAG8617029.1"/>
    <property type="molecule type" value="Genomic_DNA"/>
</dbReference>